<keyword evidence="2" id="KW-1185">Reference proteome</keyword>
<dbReference type="AlphaFoldDB" id="A0AAE1NYY5"/>
<evidence type="ECO:0000313" key="2">
    <source>
        <dbReference type="Proteomes" id="UP001292094"/>
    </source>
</evidence>
<dbReference type="Proteomes" id="UP001292094">
    <property type="component" value="Unassembled WGS sequence"/>
</dbReference>
<organism evidence="1 2">
    <name type="scientific">Petrolisthes manimaculis</name>
    <dbReference type="NCBI Taxonomy" id="1843537"/>
    <lineage>
        <taxon>Eukaryota</taxon>
        <taxon>Metazoa</taxon>
        <taxon>Ecdysozoa</taxon>
        <taxon>Arthropoda</taxon>
        <taxon>Crustacea</taxon>
        <taxon>Multicrustacea</taxon>
        <taxon>Malacostraca</taxon>
        <taxon>Eumalacostraca</taxon>
        <taxon>Eucarida</taxon>
        <taxon>Decapoda</taxon>
        <taxon>Pleocyemata</taxon>
        <taxon>Anomura</taxon>
        <taxon>Galatheoidea</taxon>
        <taxon>Porcellanidae</taxon>
        <taxon>Petrolisthes</taxon>
    </lineage>
</organism>
<protein>
    <submittedName>
        <fullName evidence="1">Uncharacterized protein</fullName>
    </submittedName>
</protein>
<proteinExistence type="predicted"/>
<reference evidence="1" key="1">
    <citation type="submission" date="2023-11" db="EMBL/GenBank/DDBJ databases">
        <title>Genome assemblies of two species of porcelain crab, Petrolisthes cinctipes and Petrolisthes manimaculis (Anomura: Porcellanidae).</title>
        <authorList>
            <person name="Angst P."/>
        </authorList>
    </citation>
    <scope>NUCLEOTIDE SEQUENCE</scope>
    <source>
        <strain evidence="1">PB745_02</strain>
        <tissue evidence="1">Gill</tissue>
    </source>
</reference>
<comment type="caution">
    <text evidence="1">The sequence shown here is derived from an EMBL/GenBank/DDBJ whole genome shotgun (WGS) entry which is preliminary data.</text>
</comment>
<name>A0AAE1NYY5_9EUCA</name>
<accession>A0AAE1NYY5</accession>
<sequence length="69" mass="7960">MSEARLSYCGSTLPQSSCFKFIPRKFKVWTPRTQISNRNLQLQGLKAMMEVFHRTTQQSVVFASLCLMT</sequence>
<dbReference type="EMBL" id="JAWZYT010003529">
    <property type="protein sequence ID" value="KAK4297989.1"/>
    <property type="molecule type" value="Genomic_DNA"/>
</dbReference>
<evidence type="ECO:0000313" key="1">
    <source>
        <dbReference type="EMBL" id="KAK4297989.1"/>
    </source>
</evidence>
<gene>
    <name evidence="1" type="ORF">Pmani_029627</name>
</gene>